<evidence type="ECO:0000313" key="3">
    <source>
        <dbReference type="Proteomes" id="UP000054549"/>
    </source>
</evidence>
<evidence type="ECO:0000256" key="1">
    <source>
        <dbReference type="SAM" id="MobiDB-lite"/>
    </source>
</evidence>
<dbReference type="InParanoid" id="A0A0C2WE21"/>
<name>A0A0C2WE21_AMAMK</name>
<accession>A0A0C2WE21</accession>
<dbReference type="OrthoDB" id="3210574at2759"/>
<evidence type="ECO:0000313" key="2">
    <source>
        <dbReference type="EMBL" id="KIL54298.1"/>
    </source>
</evidence>
<organism evidence="2 3">
    <name type="scientific">Amanita muscaria (strain Koide BX008)</name>
    <dbReference type="NCBI Taxonomy" id="946122"/>
    <lineage>
        <taxon>Eukaryota</taxon>
        <taxon>Fungi</taxon>
        <taxon>Dikarya</taxon>
        <taxon>Basidiomycota</taxon>
        <taxon>Agaricomycotina</taxon>
        <taxon>Agaricomycetes</taxon>
        <taxon>Agaricomycetidae</taxon>
        <taxon>Agaricales</taxon>
        <taxon>Pluteineae</taxon>
        <taxon>Amanitaceae</taxon>
        <taxon>Amanita</taxon>
    </lineage>
</organism>
<protein>
    <submittedName>
        <fullName evidence="2">Uncharacterized protein</fullName>
    </submittedName>
</protein>
<feature type="compositionally biased region" description="Polar residues" evidence="1">
    <location>
        <begin position="67"/>
        <end position="90"/>
    </location>
</feature>
<keyword evidence="3" id="KW-1185">Reference proteome</keyword>
<dbReference type="AlphaFoldDB" id="A0A0C2WE21"/>
<proteinExistence type="predicted"/>
<feature type="compositionally biased region" description="Low complexity" evidence="1">
    <location>
        <begin position="55"/>
        <end position="64"/>
    </location>
</feature>
<feature type="compositionally biased region" description="Polar residues" evidence="1">
    <location>
        <begin position="99"/>
        <end position="138"/>
    </location>
</feature>
<dbReference type="EMBL" id="KN818830">
    <property type="protein sequence ID" value="KIL54298.1"/>
    <property type="molecule type" value="Genomic_DNA"/>
</dbReference>
<sequence>MSENQNNQDSYQSQHRLQETNEPSQSARPTTTAVSDQPGSNTGIPPTGRHHDATLGRTGRTAGTGVDGQQCNTTQGRVDGQQYNTAQGRNAGNGVDGQKYNTTQGRSAETGQQYNTAQGRTAGNGVDGQQNNTTQGRTAGNDGVGGQQDNAPNAQGGAAMGGQSDLPIGYADMEDKIIGNAQKVIGKITENPELQKKGELRKSSGKAVVQGLARAAPHT</sequence>
<dbReference type="Proteomes" id="UP000054549">
    <property type="component" value="Unassembled WGS sequence"/>
</dbReference>
<dbReference type="HOGENOM" id="CLU_1261212_0_0_1"/>
<gene>
    <name evidence="2" type="ORF">M378DRAFT_174319</name>
</gene>
<feature type="region of interest" description="Disordered" evidence="1">
    <location>
        <begin position="199"/>
        <end position="219"/>
    </location>
</feature>
<reference evidence="2 3" key="1">
    <citation type="submission" date="2014-04" db="EMBL/GenBank/DDBJ databases">
        <title>Evolutionary Origins and Diversification of the Mycorrhizal Mutualists.</title>
        <authorList>
            <consortium name="DOE Joint Genome Institute"/>
            <consortium name="Mycorrhizal Genomics Consortium"/>
            <person name="Kohler A."/>
            <person name="Kuo A."/>
            <person name="Nagy L.G."/>
            <person name="Floudas D."/>
            <person name="Copeland A."/>
            <person name="Barry K.W."/>
            <person name="Cichocki N."/>
            <person name="Veneault-Fourrey C."/>
            <person name="LaButti K."/>
            <person name="Lindquist E.A."/>
            <person name="Lipzen A."/>
            <person name="Lundell T."/>
            <person name="Morin E."/>
            <person name="Murat C."/>
            <person name="Riley R."/>
            <person name="Ohm R."/>
            <person name="Sun H."/>
            <person name="Tunlid A."/>
            <person name="Henrissat B."/>
            <person name="Grigoriev I.V."/>
            <person name="Hibbett D.S."/>
            <person name="Martin F."/>
        </authorList>
    </citation>
    <scope>NUCLEOTIDE SEQUENCE [LARGE SCALE GENOMIC DNA]</scope>
    <source>
        <strain evidence="2 3">Koide BX008</strain>
    </source>
</reference>
<feature type="region of interest" description="Disordered" evidence="1">
    <location>
        <begin position="1"/>
        <end position="167"/>
    </location>
</feature>
<feature type="compositionally biased region" description="Polar residues" evidence="1">
    <location>
        <begin position="1"/>
        <end position="44"/>
    </location>
</feature>